<dbReference type="AlphaFoldDB" id="A0AAV1Z1S9"/>
<feature type="transmembrane region" description="Helical" evidence="2">
    <location>
        <begin position="20"/>
        <end position="43"/>
    </location>
</feature>
<gene>
    <name evidence="3" type="ORF">LARSCL_LOCUS2575</name>
</gene>
<sequence>MAIITRCCCFQNVRSGSFAAGFYSLVLYTIILTAGALNLYAVLEDTGMFVLTLVTILLSVFCFIASVLLLIGLCVDSRVLMIPWLGLVFVATFVDLLISLHLLIKALFNPFLVILFAVDFIILSLNTYSLICVYSQYQEYCAGRGNPQVRGNRPLPDVEFKGGKCDAVSAARLTNDSAATHSSSISAIQSSSLPAVHSDINSAEESSNQYRKDEDINFIEIIEDHQNDKDAYNVQNNPENSITFVTDSENGENYDDKK</sequence>
<dbReference type="PANTHER" id="PTHR36694:SF11">
    <property type="entry name" value="LP21121P-RELATED"/>
    <property type="match status" value="1"/>
</dbReference>
<feature type="compositionally biased region" description="Polar residues" evidence="1">
    <location>
        <begin position="233"/>
        <end position="248"/>
    </location>
</feature>
<dbReference type="PANTHER" id="PTHR36694">
    <property type="entry name" value="PASIFLORA 1, ISOFORM A-RELATED"/>
    <property type="match status" value="1"/>
</dbReference>
<dbReference type="InterPro" id="IPR031720">
    <property type="entry name" value="DUF4728"/>
</dbReference>
<reference evidence="3 4" key="1">
    <citation type="submission" date="2024-04" db="EMBL/GenBank/DDBJ databases">
        <authorList>
            <person name="Rising A."/>
            <person name="Reimegard J."/>
            <person name="Sonavane S."/>
            <person name="Akerstrom W."/>
            <person name="Nylinder S."/>
            <person name="Hedman E."/>
            <person name="Kallberg Y."/>
        </authorList>
    </citation>
    <scope>NUCLEOTIDE SEQUENCE [LARGE SCALE GENOMIC DNA]</scope>
</reference>
<keyword evidence="2" id="KW-0812">Transmembrane</keyword>
<dbReference type="Pfam" id="PF15860">
    <property type="entry name" value="DUF4728"/>
    <property type="match status" value="1"/>
</dbReference>
<keyword evidence="2" id="KW-0472">Membrane</keyword>
<evidence type="ECO:0000256" key="1">
    <source>
        <dbReference type="SAM" id="MobiDB-lite"/>
    </source>
</evidence>
<keyword evidence="2" id="KW-1133">Transmembrane helix</keyword>
<name>A0AAV1Z1S9_9ARAC</name>
<feature type="compositionally biased region" description="Acidic residues" evidence="1">
    <location>
        <begin position="249"/>
        <end position="258"/>
    </location>
</feature>
<feature type="region of interest" description="Disordered" evidence="1">
    <location>
        <begin position="229"/>
        <end position="258"/>
    </location>
</feature>
<evidence type="ECO:0000313" key="3">
    <source>
        <dbReference type="EMBL" id="CAL1265518.1"/>
    </source>
</evidence>
<dbReference type="Proteomes" id="UP001497382">
    <property type="component" value="Unassembled WGS sequence"/>
</dbReference>
<feature type="transmembrane region" description="Helical" evidence="2">
    <location>
        <begin position="49"/>
        <end position="75"/>
    </location>
</feature>
<keyword evidence="4" id="KW-1185">Reference proteome</keyword>
<comment type="caution">
    <text evidence="3">The sequence shown here is derived from an EMBL/GenBank/DDBJ whole genome shotgun (WGS) entry which is preliminary data.</text>
</comment>
<proteinExistence type="predicted"/>
<protein>
    <submittedName>
        <fullName evidence="3">Uncharacterized protein</fullName>
    </submittedName>
</protein>
<feature type="transmembrane region" description="Helical" evidence="2">
    <location>
        <begin position="82"/>
        <end position="104"/>
    </location>
</feature>
<evidence type="ECO:0000256" key="2">
    <source>
        <dbReference type="SAM" id="Phobius"/>
    </source>
</evidence>
<organism evidence="3 4">
    <name type="scientific">Larinioides sclopetarius</name>
    <dbReference type="NCBI Taxonomy" id="280406"/>
    <lineage>
        <taxon>Eukaryota</taxon>
        <taxon>Metazoa</taxon>
        <taxon>Ecdysozoa</taxon>
        <taxon>Arthropoda</taxon>
        <taxon>Chelicerata</taxon>
        <taxon>Arachnida</taxon>
        <taxon>Araneae</taxon>
        <taxon>Araneomorphae</taxon>
        <taxon>Entelegynae</taxon>
        <taxon>Araneoidea</taxon>
        <taxon>Araneidae</taxon>
        <taxon>Larinioides</taxon>
    </lineage>
</organism>
<evidence type="ECO:0000313" key="4">
    <source>
        <dbReference type="Proteomes" id="UP001497382"/>
    </source>
</evidence>
<dbReference type="EMBL" id="CAXIEN010000017">
    <property type="protein sequence ID" value="CAL1265518.1"/>
    <property type="molecule type" value="Genomic_DNA"/>
</dbReference>
<accession>A0AAV1Z1S9</accession>
<feature type="transmembrane region" description="Helical" evidence="2">
    <location>
        <begin position="110"/>
        <end position="134"/>
    </location>
</feature>